<evidence type="ECO:0000313" key="3">
    <source>
        <dbReference type="EMBL" id="PSR80994.1"/>
    </source>
</evidence>
<dbReference type="PANTHER" id="PTHR43625:SF40">
    <property type="entry name" value="ALDO-KETO REDUCTASE YAKC [NADP(+)]"/>
    <property type="match status" value="1"/>
</dbReference>
<gene>
    <name evidence="3" type="ORF">BD289DRAFT_393916</name>
</gene>
<accession>A0A2T3A196</accession>
<feature type="domain" description="NADP-dependent oxidoreductase" evidence="2">
    <location>
        <begin position="21"/>
        <end position="342"/>
    </location>
</feature>
<dbReference type="Proteomes" id="UP000241462">
    <property type="component" value="Unassembled WGS sequence"/>
</dbReference>
<dbReference type="InParanoid" id="A0A2T3A196"/>
<keyword evidence="4" id="KW-1185">Reference proteome</keyword>
<sequence length="366" mass="40126">MAPPQTLPISQLGKDGPRVPRLGFGLMGLSIAYGPVPSEQDRLALLDHAWSLGATFWDTAQMYGDSEELVGKWFRLHPERRSDIFLATKFAIRSTVSAASPSSGPARISWTIDSSPEECRTACAESLQRLGTDYIDLYYVHRFDKTTPVEKTVEAMVELKEQGKIRHLGFSECSSSTLRRGYAVHPITAVQIEYHPWALEIESDAGTNLLATCRELGVAVVSYSPLGRGALTGRFKSLTDLDPTDLRTQLPRFHQDNFSQNLRLVQVIEEIAASKTLPASSSSQITSTQVTPAQLTLAWLLSQGPDIFPIPGTKSPHYLEQNLGALKVTITPDEDARIRAVIKELGGAAGYRTIGLTDSYSDTPPL</sequence>
<evidence type="ECO:0000256" key="1">
    <source>
        <dbReference type="ARBA" id="ARBA00023002"/>
    </source>
</evidence>
<evidence type="ECO:0000313" key="4">
    <source>
        <dbReference type="Proteomes" id="UP000241462"/>
    </source>
</evidence>
<dbReference type="InterPro" id="IPR036812">
    <property type="entry name" value="NAD(P)_OxRdtase_dom_sf"/>
</dbReference>
<organism evidence="3 4">
    <name type="scientific">Coniella lustricola</name>
    <dbReference type="NCBI Taxonomy" id="2025994"/>
    <lineage>
        <taxon>Eukaryota</taxon>
        <taxon>Fungi</taxon>
        <taxon>Dikarya</taxon>
        <taxon>Ascomycota</taxon>
        <taxon>Pezizomycotina</taxon>
        <taxon>Sordariomycetes</taxon>
        <taxon>Sordariomycetidae</taxon>
        <taxon>Diaporthales</taxon>
        <taxon>Schizoparmaceae</taxon>
        <taxon>Coniella</taxon>
    </lineage>
</organism>
<dbReference type="InterPro" id="IPR050791">
    <property type="entry name" value="Aldo-Keto_reductase"/>
</dbReference>
<dbReference type="InterPro" id="IPR023210">
    <property type="entry name" value="NADP_OxRdtase_dom"/>
</dbReference>
<dbReference type="GO" id="GO:0016491">
    <property type="term" value="F:oxidoreductase activity"/>
    <property type="evidence" value="ECO:0007669"/>
    <property type="project" value="UniProtKB-KW"/>
</dbReference>
<dbReference type="Pfam" id="PF00248">
    <property type="entry name" value="Aldo_ket_red"/>
    <property type="match status" value="1"/>
</dbReference>
<reference evidence="3 4" key="1">
    <citation type="journal article" date="2018" name="Mycol. Prog.">
        <title>Coniella lustricola, a new species from submerged detritus.</title>
        <authorList>
            <person name="Raudabaugh D.B."/>
            <person name="Iturriaga T."/>
            <person name="Carver A."/>
            <person name="Mondo S."/>
            <person name="Pangilinan J."/>
            <person name="Lipzen A."/>
            <person name="He G."/>
            <person name="Amirebrahimi M."/>
            <person name="Grigoriev I.V."/>
            <person name="Miller A.N."/>
        </authorList>
    </citation>
    <scope>NUCLEOTIDE SEQUENCE [LARGE SCALE GENOMIC DNA]</scope>
    <source>
        <strain evidence="3 4">B22-T-1</strain>
    </source>
</reference>
<dbReference type="Gene3D" id="3.20.20.100">
    <property type="entry name" value="NADP-dependent oxidoreductase domain"/>
    <property type="match status" value="1"/>
</dbReference>
<dbReference type="STRING" id="2025994.A0A2T3A196"/>
<dbReference type="EMBL" id="KZ678512">
    <property type="protein sequence ID" value="PSR80994.1"/>
    <property type="molecule type" value="Genomic_DNA"/>
</dbReference>
<evidence type="ECO:0000259" key="2">
    <source>
        <dbReference type="Pfam" id="PF00248"/>
    </source>
</evidence>
<proteinExistence type="predicted"/>
<dbReference type="GO" id="GO:0005737">
    <property type="term" value="C:cytoplasm"/>
    <property type="evidence" value="ECO:0007669"/>
    <property type="project" value="TreeGrafter"/>
</dbReference>
<dbReference type="SUPFAM" id="SSF51430">
    <property type="entry name" value="NAD(P)-linked oxidoreductase"/>
    <property type="match status" value="1"/>
</dbReference>
<dbReference type="PANTHER" id="PTHR43625">
    <property type="entry name" value="AFLATOXIN B1 ALDEHYDE REDUCTASE"/>
    <property type="match status" value="1"/>
</dbReference>
<dbReference type="AlphaFoldDB" id="A0A2T3A196"/>
<protein>
    <submittedName>
        <fullName evidence="3">NADP-dependent oxidoreductase domain-containing protein</fullName>
    </submittedName>
</protein>
<name>A0A2T3A196_9PEZI</name>
<keyword evidence="1" id="KW-0560">Oxidoreductase</keyword>
<dbReference type="OrthoDB" id="37537at2759"/>